<evidence type="ECO:0000313" key="1">
    <source>
        <dbReference type="EMBL" id="MFC5507907.1"/>
    </source>
</evidence>
<accession>A0ABW0P8V8</accession>
<dbReference type="EMBL" id="JBHSLU010000073">
    <property type="protein sequence ID" value="MFC5507907.1"/>
    <property type="molecule type" value="Genomic_DNA"/>
</dbReference>
<reference evidence="2" key="1">
    <citation type="journal article" date="2019" name="Int. J. Syst. Evol. Microbiol.">
        <title>The Global Catalogue of Microorganisms (GCM) 10K type strain sequencing project: providing services to taxonomists for standard genome sequencing and annotation.</title>
        <authorList>
            <consortium name="The Broad Institute Genomics Platform"/>
            <consortium name="The Broad Institute Genome Sequencing Center for Infectious Disease"/>
            <person name="Wu L."/>
            <person name="Ma J."/>
        </authorList>
    </citation>
    <scope>NUCLEOTIDE SEQUENCE [LARGE SCALE GENOMIC DNA]</scope>
    <source>
        <strain evidence="2">CCUG 43117</strain>
    </source>
</reference>
<keyword evidence="2" id="KW-1185">Reference proteome</keyword>
<proteinExistence type="predicted"/>
<name>A0ABW0P8V8_9HYPH</name>
<sequence length="457" mass="49621">MPLQKDQILDAVARFGNVAQFVSFRPDAGGFVQTYSRIAGFPDNAKFDSADDAVGCLLLASADRKVNVRSYAPNGVRSREFIYGLKSTDAVLQALGRLAAQGLHTIVNETIDVSDGGVSGVLQGEMVEFAPDDTPRCVEKPGVAALPIQLALPLFRTIYGFEPDWQWAPGLRLEFSIHPKPRGYQHSHTVIWEREENVPGAPVARPAWPNRFSRHIGDKAYGLLIAHLLGQPVPKTLVVGRRIAPFSFGQETGSLEVWTRTCPQEPQPGLYSTVKGWTDPFRLLASEDPEHRTIASVLCQAAVRARYSGAAVAGRDGQLLIEGRQGEGDRFMLGLEAPEQLPRTIVESVHAANEQIIKQLGPVRFEWVHDGDRLWIVQLHCGATSTMSGVIVPGEPAGWVDFKVADGIDRLRAIVAELPAGAGIRVVGDVGLTSHIADLLRKSGRPAVVAPTAPERP</sequence>
<organism evidence="1 2">
    <name type="scientific">Bosea massiliensis</name>
    <dbReference type="NCBI Taxonomy" id="151419"/>
    <lineage>
        <taxon>Bacteria</taxon>
        <taxon>Pseudomonadati</taxon>
        <taxon>Pseudomonadota</taxon>
        <taxon>Alphaproteobacteria</taxon>
        <taxon>Hyphomicrobiales</taxon>
        <taxon>Boseaceae</taxon>
        <taxon>Bosea</taxon>
    </lineage>
</organism>
<comment type="caution">
    <text evidence="1">The sequence shown here is derived from an EMBL/GenBank/DDBJ whole genome shotgun (WGS) entry which is preliminary data.</text>
</comment>
<dbReference type="Proteomes" id="UP001596060">
    <property type="component" value="Unassembled WGS sequence"/>
</dbReference>
<dbReference type="RefSeq" id="WP_377817591.1">
    <property type="nucleotide sequence ID" value="NZ_JBHSLU010000073.1"/>
</dbReference>
<evidence type="ECO:0000313" key="2">
    <source>
        <dbReference type="Proteomes" id="UP001596060"/>
    </source>
</evidence>
<protein>
    <submittedName>
        <fullName evidence="1">Uncharacterized protein</fullName>
    </submittedName>
</protein>
<gene>
    <name evidence="1" type="ORF">ACFPN9_21935</name>
</gene>